<feature type="compositionally biased region" description="Basic and acidic residues" evidence="1">
    <location>
        <begin position="79"/>
        <end position="89"/>
    </location>
</feature>
<keyword evidence="2" id="KW-1133">Transmembrane helix</keyword>
<dbReference type="Proteomes" id="UP000824890">
    <property type="component" value="Unassembled WGS sequence"/>
</dbReference>
<keyword evidence="4" id="KW-1185">Reference proteome</keyword>
<evidence type="ECO:0000313" key="4">
    <source>
        <dbReference type="Proteomes" id="UP000824890"/>
    </source>
</evidence>
<feature type="transmembrane region" description="Helical" evidence="2">
    <location>
        <begin position="125"/>
        <end position="143"/>
    </location>
</feature>
<protein>
    <submittedName>
        <fullName evidence="3">Uncharacterized protein</fullName>
    </submittedName>
</protein>
<proteinExistence type="predicted"/>
<reference evidence="3 4" key="1">
    <citation type="submission" date="2021-05" db="EMBL/GenBank/DDBJ databases">
        <title>Genome Assembly of Synthetic Allotetraploid Brassica napus Reveals Homoeologous Exchanges between Subgenomes.</title>
        <authorList>
            <person name="Davis J.T."/>
        </authorList>
    </citation>
    <scope>NUCLEOTIDE SEQUENCE [LARGE SCALE GENOMIC DNA]</scope>
    <source>
        <strain evidence="4">cv. Da-Ae</strain>
        <tissue evidence="3">Seedling</tissue>
    </source>
</reference>
<comment type="caution">
    <text evidence="3">The sequence shown here is derived from an EMBL/GenBank/DDBJ whole genome shotgun (WGS) entry which is preliminary data.</text>
</comment>
<gene>
    <name evidence="3" type="ORF">HID58_003304</name>
</gene>
<keyword evidence="2" id="KW-0812">Transmembrane</keyword>
<sequence length="144" mass="16268">MGGLEIMKVSTSSSAEESDVTDLDFPVYEKEEEETLKERKRRAVRESSECEKKAKKKAAANSSSPPELDRAINELEEVRALDSGKEKQRSIFPRESFRYKHPGRGTEALPKAILNRRKAHKYSPWGLLSAALALALCLLFLFLQ</sequence>
<feature type="region of interest" description="Disordered" evidence="1">
    <location>
        <begin position="1"/>
        <end position="69"/>
    </location>
</feature>
<evidence type="ECO:0000256" key="2">
    <source>
        <dbReference type="SAM" id="Phobius"/>
    </source>
</evidence>
<evidence type="ECO:0000313" key="3">
    <source>
        <dbReference type="EMBL" id="KAH0943667.1"/>
    </source>
</evidence>
<evidence type="ECO:0000256" key="1">
    <source>
        <dbReference type="SAM" id="MobiDB-lite"/>
    </source>
</evidence>
<accession>A0ABQ8EPQ9</accession>
<name>A0ABQ8EPQ9_BRANA</name>
<feature type="region of interest" description="Disordered" evidence="1">
    <location>
        <begin position="79"/>
        <end position="98"/>
    </location>
</feature>
<dbReference type="EMBL" id="JAGKQM010000001">
    <property type="protein sequence ID" value="KAH0943667.1"/>
    <property type="molecule type" value="Genomic_DNA"/>
</dbReference>
<organism evidence="3 4">
    <name type="scientific">Brassica napus</name>
    <name type="common">Rape</name>
    <dbReference type="NCBI Taxonomy" id="3708"/>
    <lineage>
        <taxon>Eukaryota</taxon>
        <taxon>Viridiplantae</taxon>
        <taxon>Streptophyta</taxon>
        <taxon>Embryophyta</taxon>
        <taxon>Tracheophyta</taxon>
        <taxon>Spermatophyta</taxon>
        <taxon>Magnoliopsida</taxon>
        <taxon>eudicotyledons</taxon>
        <taxon>Gunneridae</taxon>
        <taxon>Pentapetalae</taxon>
        <taxon>rosids</taxon>
        <taxon>malvids</taxon>
        <taxon>Brassicales</taxon>
        <taxon>Brassicaceae</taxon>
        <taxon>Brassiceae</taxon>
        <taxon>Brassica</taxon>
    </lineage>
</organism>
<keyword evidence="2" id="KW-0472">Membrane</keyword>